<organism evidence="1 2">
    <name type="scientific">Kitasatospora setae (strain ATCC 33774 / DSM 43861 / JCM 3304 / KCC A-0304 / NBRC 14216 / KM-6054)</name>
    <name type="common">Streptomyces setae</name>
    <dbReference type="NCBI Taxonomy" id="452652"/>
    <lineage>
        <taxon>Bacteria</taxon>
        <taxon>Bacillati</taxon>
        <taxon>Actinomycetota</taxon>
        <taxon>Actinomycetes</taxon>
        <taxon>Kitasatosporales</taxon>
        <taxon>Streptomycetaceae</taxon>
        <taxon>Kitasatospora</taxon>
    </lineage>
</organism>
<accession>E4NDU7</accession>
<evidence type="ECO:0000313" key="1">
    <source>
        <dbReference type="EMBL" id="BAJ29378.1"/>
    </source>
</evidence>
<reference evidence="1 2" key="1">
    <citation type="journal article" date="2010" name="DNA Res.">
        <title>Genome sequence of Kitasatospora setae NBRC 14216T: an evolutionary snapshot of the family Streptomycetaceae.</title>
        <authorList>
            <person name="Ichikawa N."/>
            <person name="Oguchi A."/>
            <person name="Ikeda H."/>
            <person name="Ishikawa J."/>
            <person name="Kitani S."/>
            <person name="Watanabe Y."/>
            <person name="Nakamura S."/>
            <person name="Katano Y."/>
            <person name="Kishi E."/>
            <person name="Sasagawa M."/>
            <person name="Ankai A."/>
            <person name="Fukui S."/>
            <person name="Hashimoto Y."/>
            <person name="Kamata S."/>
            <person name="Otoguro M."/>
            <person name="Tanikawa S."/>
            <person name="Nihira T."/>
            <person name="Horinouchi S."/>
            <person name="Ohnishi Y."/>
            <person name="Hayakawa M."/>
            <person name="Kuzuyama T."/>
            <person name="Arisawa A."/>
            <person name="Nomoto F."/>
            <person name="Miura H."/>
            <person name="Takahashi Y."/>
            <person name="Fujita N."/>
        </authorList>
    </citation>
    <scope>NUCLEOTIDE SEQUENCE [LARGE SCALE GENOMIC DNA]</scope>
    <source>
        <strain evidence="2">ATCC 33774 / DSM 43861 / JCM 3304 / KCC A-0304 / NBRC 14216 / KM-6054</strain>
    </source>
</reference>
<keyword evidence="2" id="KW-1185">Reference proteome</keyword>
<dbReference type="KEGG" id="ksk:KSE_35730"/>
<dbReference type="HOGENOM" id="CLU_2898251_0_0_11"/>
<dbReference type="AlphaFoldDB" id="E4NDU7"/>
<dbReference type="STRING" id="452652.KSE_35730"/>
<gene>
    <name evidence="1" type="ordered locus">KSE_35730</name>
</gene>
<dbReference type="EMBL" id="AP010968">
    <property type="protein sequence ID" value="BAJ29378.1"/>
    <property type="molecule type" value="Genomic_DNA"/>
</dbReference>
<name>E4NDU7_KITSK</name>
<protein>
    <submittedName>
        <fullName evidence="1">Uncharacterized protein</fullName>
    </submittedName>
</protein>
<evidence type="ECO:0000313" key="2">
    <source>
        <dbReference type="Proteomes" id="UP000007076"/>
    </source>
</evidence>
<proteinExistence type="predicted"/>
<sequence>MPVDGGLRAPWARALAWERPPVHRLPLMRSTVGAFEAAICEVIELDPFSNIPGKRSLKATRD</sequence>
<dbReference type="Proteomes" id="UP000007076">
    <property type="component" value="Chromosome"/>
</dbReference>